<dbReference type="EMBL" id="CP142149">
    <property type="protein sequence ID" value="WSE34763.1"/>
    <property type="molecule type" value="Genomic_DNA"/>
</dbReference>
<feature type="transmembrane region" description="Helical" evidence="6">
    <location>
        <begin position="285"/>
        <end position="302"/>
    </location>
</feature>
<accession>A0ABZ1IM56</accession>
<dbReference type="Pfam" id="PF02653">
    <property type="entry name" value="BPD_transp_2"/>
    <property type="match status" value="1"/>
</dbReference>
<evidence type="ECO:0000256" key="3">
    <source>
        <dbReference type="ARBA" id="ARBA00022692"/>
    </source>
</evidence>
<keyword evidence="3 6" id="KW-0812">Transmembrane</keyword>
<keyword evidence="4 6" id="KW-1133">Transmembrane helix</keyword>
<sequence length="306" mass="31533">MSRYAVLVVLIALVVFFCVLMPRTFATGGNFRVMASSQTVVLILAIGATVVLRTGEFDLSLGNLMAFSGVLLGVLYDHGFSAVAAISVVAATGLLVGFVNGFLVVRIGVSSLVATLGMLSVLAGATFALTGGRRADTYPPGLATFTNKTLFGLPLMTFYGWLAVLAAWYVCERTALGRRLLFIGGNKDAARLAGVRVDRIRIGSFVAASALATFAGIVISGSLGSVDPGIGASYLLAPFAAAFLGATAITPGRYNSLGTLAGLYLLTVGITGLQLLGGALWIPDVFNGAALLFAVTLGLLAGRRRG</sequence>
<dbReference type="InterPro" id="IPR001851">
    <property type="entry name" value="ABC_transp_permease"/>
</dbReference>
<comment type="subcellular location">
    <subcellularLocation>
        <location evidence="1">Cell membrane</location>
        <topology evidence="1">Multi-pass membrane protein</topology>
    </subcellularLocation>
</comment>
<reference evidence="7 8" key="1">
    <citation type="journal article" date="2015" name="Int. J. Syst. Evol. Microbiol.">
        <title>Amycolatopsis rhabdoformis sp. nov., an actinomycete isolated from a tropical forest soil.</title>
        <authorList>
            <person name="Souza W.R."/>
            <person name="Silva R.E."/>
            <person name="Goodfellow M."/>
            <person name="Busarakam K."/>
            <person name="Figueiro F.S."/>
            <person name="Ferreira D."/>
            <person name="Rodrigues-Filho E."/>
            <person name="Moraes L.A.B."/>
            <person name="Zucchi T.D."/>
        </authorList>
    </citation>
    <scope>NUCLEOTIDE SEQUENCE [LARGE SCALE GENOMIC DNA]</scope>
    <source>
        <strain evidence="7 8">NCIMB 14900</strain>
    </source>
</reference>
<name>A0ABZ1IM56_9PSEU</name>
<dbReference type="PANTHER" id="PTHR32196">
    <property type="entry name" value="ABC TRANSPORTER PERMEASE PROTEIN YPHD-RELATED-RELATED"/>
    <property type="match status" value="1"/>
</dbReference>
<evidence type="ECO:0000256" key="1">
    <source>
        <dbReference type="ARBA" id="ARBA00004651"/>
    </source>
</evidence>
<evidence type="ECO:0000313" key="7">
    <source>
        <dbReference type="EMBL" id="WSE34763.1"/>
    </source>
</evidence>
<proteinExistence type="predicted"/>
<evidence type="ECO:0000313" key="8">
    <source>
        <dbReference type="Proteomes" id="UP001330812"/>
    </source>
</evidence>
<protein>
    <submittedName>
        <fullName evidence="7">ABC transporter permease</fullName>
    </submittedName>
</protein>
<evidence type="ECO:0000256" key="2">
    <source>
        <dbReference type="ARBA" id="ARBA00022475"/>
    </source>
</evidence>
<feature type="transmembrane region" description="Helical" evidence="6">
    <location>
        <begin position="261"/>
        <end position="279"/>
    </location>
</feature>
<keyword evidence="5 6" id="KW-0472">Membrane</keyword>
<gene>
    <name evidence="7" type="ORF">VSH64_22225</name>
</gene>
<dbReference type="RefSeq" id="WP_326837571.1">
    <property type="nucleotide sequence ID" value="NZ_CP142149.1"/>
</dbReference>
<feature type="transmembrane region" description="Helical" evidence="6">
    <location>
        <begin position="36"/>
        <end position="52"/>
    </location>
</feature>
<keyword evidence="8" id="KW-1185">Reference proteome</keyword>
<feature type="transmembrane region" description="Helical" evidence="6">
    <location>
        <begin position="59"/>
        <end position="76"/>
    </location>
</feature>
<feature type="transmembrane region" description="Helical" evidence="6">
    <location>
        <begin position="202"/>
        <end position="223"/>
    </location>
</feature>
<feature type="transmembrane region" description="Helical" evidence="6">
    <location>
        <begin position="82"/>
        <end position="105"/>
    </location>
</feature>
<evidence type="ECO:0000256" key="6">
    <source>
        <dbReference type="SAM" id="Phobius"/>
    </source>
</evidence>
<feature type="transmembrane region" description="Helical" evidence="6">
    <location>
        <begin position="150"/>
        <end position="171"/>
    </location>
</feature>
<keyword evidence="2" id="KW-1003">Cell membrane</keyword>
<dbReference type="Proteomes" id="UP001330812">
    <property type="component" value="Chromosome"/>
</dbReference>
<feature type="transmembrane region" description="Helical" evidence="6">
    <location>
        <begin position="112"/>
        <end position="130"/>
    </location>
</feature>
<organism evidence="7 8">
    <name type="scientific">Amycolatopsis rhabdoformis</name>
    <dbReference type="NCBI Taxonomy" id="1448059"/>
    <lineage>
        <taxon>Bacteria</taxon>
        <taxon>Bacillati</taxon>
        <taxon>Actinomycetota</taxon>
        <taxon>Actinomycetes</taxon>
        <taxon>Pseudonocardiales</taxon>
        <taxon>Pseudonocardiaceae</taxon>
        <taxon>Amycolatopsis</taxon>
    </lineage>
</organism>
<feature type="transmembrane region" description="Helical" evidence="6">
    <location>
        <begin position="229"/>
        <end position="249"/>
    </location>
</feature>
<dbReference type="CDD" id="cd06579">
    <property type="entry name" value="TM_PBP1_transp_AraH_like"/>
    <property type="match status" value="1"/>
</dbReference>
<evidence type="ECO:0000256" key="5">
    <source>
        <dbReference type="ARBA" id="ARBA00023136"/>
    </source>
</evidence>
<evidence type="ECO:0000256" key="4">
    <source>
        <dbReference type="ARBA" id="ARBA00022989"/>
    </source>
</evidence>